<keyword evidence="2" id="KW-0732">Signal</keyword>
<name>A0A285NDH8_9HYPH</name>
<evidence type="ECO:0000256" key="2">
    <source>
        <dbReference type="SAM" id="SignalP"/>
    </source>
</evidence>
<dbReference type="RefSeq" id="WP_170955955.1">
    <property type="nucleotide sequence ID" value="NZ_OBEL01000001.1"/>
</dbReference>
<feature type="region of interest" description="Disordered" evidence="1">
    <location>
        <begin position="412"/>
        <end position="435"/>
    </location>
</feature>
<dbReference type="PANTHER" id="PTHR40940">
    <property type="entry name" value="PROTEIN BATD-RELATED"/>
    <property type="match status" value="1"/>
</dbReference>
<sequence>MIKSRPSKTWLKSTALAAILAAGMIQNGWAAGLQARVNSSIVAMGDSFQLILSTQDTNASQPDLGPLSQDFKVQGTSQSSQTQIINGRRTDKKSWIVTLSPKKKGELTIPALQAGNVSSEKTSIKVLGASAAPKAIGINGVSVTASIEPGQHYVFSEIPLTIRIETDQAFQDAGLIAPQGDGFELSQLGEDRSSQVVRNGRPVTIIKRDYMLRPQKAGSLTLPPFVLKGSIPDPRQKRDPFFDDFGFGSSMMRNFGIGRMFQSGKPFKVRSDSVSIDVLANPNGSAQSNNWFLPAKAVQLKAEWTKDNPTFKVGEAITRRISLLALGARPEQLPDLDLGQASGVKLYVDDSKTDLVQTNDGTIARKDVLVSIVPTQGGTITLPEIRVNWLDTKNNKEQTAILPAQTIQVEGAAPLSKSPQPVSSPASTSVDDTGTSQSFGNLEAFGWLGGLSPLQWGLLAGGLAVLAIGAYSWQSTRSPSVSRKRAQRRVAMKYGAKPAVSNSSDKQVNARKLLIRVVKSGQPNKSYEALMTWLRLAPHQRQNAKLQSEILTLEQLLFDPNSTDASWNNSSLLTCLRELGHPEKAGNKTILPGLYPTIS</sequence>
<dbReference type="AlphaFoldDB" id="A0A285NDH8"/>
<evidence type="ECO:0000256" key="1">
    <source>
        <dbReference type="SAM" id="MobiDB-lite"/>
    </source>
</evidence>
<proteinExistence type="predicted"/>
<organism evidence="3 4">
    <name type="scientific">Cohaesibacter gelatinilyticus</name>
    <dbReference type="NCBI Taxonomy" id="372072"/>
    <lineage>
        <taxon>Bacteria</taxon>
        <taxon>Pseudomonadati</taxon>
        <taxon>Pseudomonadota</taxon>
        <taxon>Alphaproteobacteria</taxon>
        <taxon>Hyphomicrobiales</taxon>
        <taxon>Cohaesibacteraceae</taxon>
    </lineage>
</organism>
<feature type="signal peptide" evidence="2">
    <location>
        <begin position="1"/>
        <end position="30"/>
    </location>
</feature>
<protein>
    <submittedName>
        <fullName evidence="3">Oxygen tolerance</fullName>
    </submittedName>
</protein>
<dbReference type="EMBL" id="OBEL01000001">
    <property type="protein sequence ID" value="SNZ07515.1"/>
    <property type="molecule type" value="Genomic_DNA"/>
</dbReference>
<evidence type="ECO:0000313" key="3">
    <source>
        <dbReference type="EMBL" id="SNZ07515.1"/>
    </source>
</evidence>
<evidence type="ECO:0000313" key="4">
    <source>
        <dbReference type="Proteomes" id="UP000219439"/>
    </source>
</evidence>
<dbReference type="Pfam" id="PF13584">
    <property type="entry name" value="BatD"/>
    <property type="match status" value="1"/>
</dbReference>
<dbReference type="Proteomes" id="UP000219439">
    <property type="component" value="Unassembled WGS sequence"/>
</dbReference>
<dbReference type="InterPro" id="IPR025738">
    <property type="entry name" value="BatD"/>
</dbReference>
<reference evidence="3 4" key="1">
    <citation type="submission" date="2017-09" db="EMBL/GenBank/DDBJ databases">
        <authorList>
            <person name="Ehlers B."/>
            <person name="Leendertz F.H."/>
        </authorList>
    </citation>
    <scope>NUCLEOTIDE SEQUENCE [LARGE SCALE GENOMIC DNA]</scope>
    <source>
        <strain evidence="3 4">DSM 18289</strain>
    </source>
</reference>
<keyword evidence="4" id="KW-1185">Reference proteome</keyword>
<gene>
    <name evidence="3" type="ORF">SAMN06265368_1043</name>
</gene>
<feature type="compositionally biased region" description="Polar residues" evidence="1">
    <location>
        <begin position="417"/>
        <end position="435"/>
    </location>
</feature>
<dbReference type="PANTHER" id="PTHR40940:SF1">
    <property type="entry name" value="PROTEIN BATD"/>
    <property type="match status" value="1"/>
</dbReference>
<accession>A0A285NDH8</accession>
<feature type="chain" id="PRO_5012990259" evidence="2">
    <location>
        <begin position="31"/>
        <end position="599"/>
    </location>
</feature>